<dbReference type="RefSeq" id="WP_024446936.1">
    <property type="nucleotide sequence ID" value="NZ_JAPQYE010000004.1"/>
</dbReference>
<feature type="transmembrane region" description="Helical" evidence="6">
    <location>
        <begin position="228"/>
        <end position="252"/>
    </location>
</feature>
<dbReference type="EMBL" id="JAPQYE010000004">
    <property type="protein sequence ID" value="MCZ0728737.1"/>
    <property type="molecule type" value="Genomic_DNA"/>
</dbReference>
<keyword evidence="3 6" id="KW-0812">Transmembrane</keyword>
<accession>A0A1X1WMR4</accession>
<organism evidence="9 10">
    <name type="scientific">Mycolicibacterium iranicum</name>
    <name type="common">Mycobacterium iranicum</name>
    <dbReference type="NCBI Taxonomy" id="912594"/>
    <lineage>
        <taxon>Bacteria</taxon>
        <taxon>Bacillati</taxon>
        <taxon>Actinomycetota</taxon>
        <taxon>Actinomycetes</taxon>
        <taxon>Mycobacteriales</taxon>
        <taxon>Mycobacteriaceae</taxon>
        <taxon>Mycolicibacterium</taxon>
    </lineage>
</organism>
<evidence type="ECO:0000256" key="3">
    <source>
        <dbReference type="ARBA" id="ARBA00022692"/>
    </source>
</evidence>
<evidence type="ECO:0000313" key="9">
    <source>
        <dbReference type="EMBL" id="ORV87850.1"/>
    </source>
</evidence>
<evidence type="ECO:0000313" key="11">
    <source>
        <dbReference type="Proteomes" id="UP001084650"/>
    </source>
</evidence>
<evidence type="ECO:0000256" key="1">
    <source>
        <dbReference type="ARBA" id="ARBA00004651"/>
    </source>
</evidence>
<keyword evidence="5 6" id="KW-0472">Membrane</keyword>
<dbReference type="InterPro" id="IPR018076">
    <property type="entry name" value="T2SS_GspF_dom"/>
</dbReference>
<dbReference type="EMBL" id="LQPC01000030">
    <property type="protein sequence ID" value="ORV87850.1"/>
    <property type="molecule type" value="Genomic_DNA"/>
</dbReference>
<reference evidence="9 10" key="1">
    <citation type="submission" date="2016-01" db="EMBL/GenBank/DDBJ databases">
        <title>The new phylogeny of the genus Mycobacterium.</title>
        <authorList>
            <person name="Tarcisio F."/>
            <person name="Conor M."/>
            <person name="Antonella G."/>
            <person name="Elisabetta G."/>
            <person name="Giulia F.S."/>
            <person name="Sara T."/>
            <person name="Anna F."/>
            <person name="Clotilde B."/>
            <person name="Roberto B."/>
            <person name="Veronica D.S."/>
            <person name="Fabio R."/>
            <person name="Monica P."/>
            <person name="Olivier J."/>
            <person name="Enrico T."/>
            <person name="Nicola S."/>
        </authorList>
    </citation>
    <scope>NUCLEOTIDE SEQUENCE [LARGE SCALE GENOMIC DNA]</scope>
    <source>
        <strain evidence="9 10">DSM 45541</strain>
    </source>
</reference>
<gene>
    <name evidence="9" type="ORF">AWC12_16025</name>
    <name evidence="8" type="ORF">OY187_11820</name>
</gene>
<keyword evidence="4 6" id="KW-1133">Transmembrane helix</keyword>
<dbReference type="GO" id="GO:0005886">
    <property type="term" value="C:plasma membrane"/>
    <property type="evidence" value="ECO:0007669"/>
    <property type="project" value="UniProtKB-SubCell"/>
</dbReference>
<reference evidence="8" key="2">
    <citation type="submission" date="2022-12" db="EMBL/GenBank/DDBJ databases">
        <title>Whole genome sequence of Mycolicibacterium iranicum strain SBH312.</title>
        <authorList>
            <person name="Jani J."/>
            <person name="Arifin Mustapha Z."/>
            <person name="Ahmed K."/>
            <person name="Kai Ling C."/>
        </authorList>
    </citation>
    <scope>NUCLEOTIDE SEQUENCE</scope>
    <source>
        <strain evidence="8">SBH312</strain>
    </source>
</reference>
<protein>
    <submittedName>
        <fullName evidence="8">Type II secretion system F family protein</fullName>
    </submittedName>
</protein>
<comment type="subcellular location">
    <subcellularLocation>
        <location evidence="1">Cell membrane</location>
        <topology evidence="1">Multi-pass membrane protein</topology>
    </subcellularLocation>
</comment>
<keyword evidence="2" id="KW-1003">Cell membrane</keyword>
<evidence type="ECO:0000256" key="5">
    <source>
        <dbReference type="ARBA" id="ARBA00023136"/>
    </source>
</evidence>
<keyword evidence="11" id="KW-1185">Reference proteome</keyword>
<evidence type="ECO:0000256" key="4">
    <source>
        <dbReference type="ARBA" id="ARBA00022989"/>
    </source>
</evidence>
<dbReference type="PANTHER" id="PTHR35007">
    <property type="entry name" value="INTEGRAL MEMBRANE PROTEIN-RELATED"/>
    <property type="match status" value="1"/>
</dbReference>
<dbReference type="Pfam" id="PF00482">
    <property type="entry name" value="T2SSF"/>
    <property type="match status" value="1"/>
</dbReference>
<evidence type="ECO:0000256" key="2">
    <source>
        <dbReference type="ARBA" id="ARBA00022475"/>
    </source>
</evidence>
<evidence type="ECO:0000313" key="10">
    <source>
        <dbReference type="Proteomes" id="UP000193622"/>
    </source>
</evidence>
<dbReference type="Proteomes" id="UP000193622">
    <property type="component" value="Unassembled WGS sequence"/>
</dbReference>
<name>A0A1X1WMR4_MYCIR</name>
<feature type="transmembrane region" description="Helical" evidence="6">
    <location>
        <begin position="198"/>
        <end position="222"/>
    </location>
</feature>
<comment type="caution">
    <text evidence="9">The sequence shown here is derived from an EMBL/GenBank/DDBJ whole genome shotgun (WGS) entry which is preliminary data.</text>
</comment>
<evidence type="ECO:0000256" key="6">
    <source>
        <dbReference type="SAM" id="Phobius"/>
    </source>
</evidence>
<dbReference type="AlphaFoldDB" id="A0A1X1WMR4"/>
<evidence type="ECO:0000259" key="7">
    <source>
        <dbReference type="Pfam" id="PF00482"/>
    </source>
</evidence>
<proteinExistence type="predicted"/>
<dbReference type="Proteomes" id="UP001084650">
    <property type="component" value="Unassembled WGS sequence"/>
</dbReference>
<sequence>MTAAAALALALAALLLPADARWRARELVSVGRRRKALPAPACAAAACVTVSLASTPMVAVALGLLLGTLLVRRRIAARRRRRAGEGIALQGALDVLVGELRVGAHPVAAIDAAAQETDGRMAASLGAVAARAVLGADVAAGLRTEGRSSPSPGHWDRLAVCWQLAQTHGLAIATLLQAAQRDIAERERFRGRVEAGLAGARATAAILAGLPLLGVLLGHAIGAEPVTFLLSGGVGGWLLVVGMLFVCCGLLWSDRITSRVLS</sequence>
<evidence type="ECO:0000313" key="8">
    <source>
        <dbReference type="EMBL" id="MCZ0728737.1"/>
    </source>
</evidence>
<feature type="domain" description="Type II secretion system protein GspF" evidence="7">
    <location>
        <begin position="93"/>
        <end position="215"/>
    </location>
</feature>
<dbReference type="PANTHER" id="PTHR35007:SF4">
    <property type="entry name" value="CONSERVED TRANSMEMBRANE PROTEIN-RELATED"/>
    <property type="match status" value="1"/>
</dbReference>
<feature type="transmembrane region" description="Helical" evidence="6">
    <location>
        <begin position="44"/>
        <end position="71"/>
    </location>
</feature>